<feature type="transmembrane region" description="Helical" evidence="1">
    <location>
        <begin position="7"/>
        <end position="25"/>
    </location>
</feature>
<evidence type="ECO:0000313" key="3">
    <source>
        <dbReference type="EMBL" id="AOW11689.1"/>
    </source>
</evidence>
<dbReference type="Proteomes" id="UP000185680">
    <property type="component" value="Chromosome"/>
</dbReference>
<dbReference type="KEGG" id="hyl:LPB072_01265"/>
<dbReference type="Pfam" id="PF07331">
    <property type="entry name" value="TctB"/>
    <property type="match status" value="1"/>
</dbReference>
<feature type="transmembrane region" description="Helical" evidence="1">
    <location>
        <begin position="45"/>
        <end position="64"/>
    </location>
</feature>
<feature type="domain" description="DUF1468" evidence="2">
    <location>
        <begin position="10"/>
        <end position="150"/>
    </location>
</feature>
<dbReference type="InterPro" id="IPR009936">
    <property type="entry name" value="DUF1468"/>
</dbReference>
<name>A0A167GR00_9BURK</name>
<protein>
    <recommendedName>
        <fullName evidence="2">DUF1468 domain-containing protein</fullName>
    </recommendedName>
</protein>
<feature type="transmembrane region" description="Helical" evidence="1">
    <location>
        <begin position="124"/>
        <end position="141"/>
    </location>
</feature>
<keyword evidence="5" id="KW-1185">Reference proteome</keyword>
<reference evidence="3 6" key="2">
    <citation type="submission" date="2016-10" db="EMBL/GenBank/DDBJ databases">
        <title>Hydorgenophaga sp. LPB0072 isolated from gastropod.</title>
        <authorList>
            <person name="Kim E."/>
            <person name="Yi H."/>
        </authorList>
    </citation>
    <scope>NUCLEOTIDE SEQUENCE [LARGE SCALE GENOMIC DNA]</scope>
    <source>
        <strain evidence="3 6">LPB0072</strain>
    </source>
</reference>
<accession>A0A167GR00</accession>
<organism evidence="3 6">
    <name type="scientific">Hydrogenophaga crassostreae</name>
    <dbReference type="NCBI Taxonomy" id="1763535"/>
    <lineage>
        <taxon>Bacteria</taxon>
        <taxon>Pseudomonadati</taxon>
        <taxon>Pseudomonadota</taxon>
        <taxon>Betaproteobacteria</taxon>
        <taxon>Burkholderiales</taxon>
        <taxon>Comamonadaceae</taxon>
        <taxon>Hydrogenophaga</taxon>
    </lineage>
</organism>
<dbReference type="Proteomes" id="UP000185657">
    <property type="component" value="Unassembled WGS sequence"/>
</dbReference>
<gene>
    <name evidence="3" type="ORF">LPB072_01265</name>
    <name evidence="4" type="ORF">LPB72_19530</name>
</gene>
<evidence type="ECO:0000313" key="6">
    <source>
        <dbReference type="Proteomes" id="UP000185680"/>
    </source>
</evidence>
<sequence>MGLHMKVADIVGGLIGIFTGLWVLWTSSNMPADVVMKIGPGFFPSMLAGGLILFSGALLVKAIQGKSKGRLESRQWSDVGVRRGLITLCAAILFVAVMEPLGFIPTSIVFLTFMMWVLGKRNPLLIGLVPTLITAGVWLVFEKLLHLSMPPGVLDSLL</sequence>
<evidence type="ECO:0000256" key="1">
    <source>
        <dbReference type="SAM" id="Phobius"/>
    </source>
</evidence>
<evidence type="ECO:0000313" key="5">
    <source>
        <dbReference type="Proteomes" id="UP000185657"/>
    </source>
</evidence>
<dbReference type="STRING" id="1763535.LPB072_01265"/>
<dbReference type="AlphaFoldDB" id="A0A167GR00"/>
<reference evidence="4 5" key="1">
    <citation type="submission" date="2016-02" db="EMBL/GenBank/DDBJ databases">
        <title>Draft genome sequence of Hydrogenophaga sp. LPB0072.</title>
        <authorList>
            <person name="Shin S.-K."/>
            <person name="Yi H."/>
        </authorList>
    </citation>
    <scope>NUCLEOTIDE SEQUENCE [LARGE SCALE GENOMIC DNA]</scope>
    <source>
        <strain evidence="4 5">LPB0072</strain>
    </source>
</reference>
<evidence type="ECO:0000313" key="4">
    <source>
        <dbReference type="EMBL" id="OAD39781.1"/>
    </source>
</evidence>
<dbReference type="EMBL" id="CP017476">
    <property type="protein sequence ID" value="AOW11689.1"/>
    <property type="molecule type" value="Genomic_DNA"/>
</dbReference>
<feature type="transmembrane region" description="Helical" evidence="1">
    <location>
        <begin position="85"/>
        <end position="118"/>
    </location>
</feature>
<keyword evidence="1" id="KW-0472">Membrane</keyword>
<evidence type="ECO:0000259" key="2">
    <source>
        <dbReference type="Pfam" id="PF07331"/>
    </source>
</evidence>
<dbReference type="EMBL" id="LVWD01000037">
    <property type="protein sequence ID" value="OAD39781.1"/>
    <property type="molecule type" value="Genomic_DNA"/>
</dbReference>
<proteinExistence type="predicted"/>
<keyword evidence="1" id="KW-1133">Transmembrane helix</keyword>
<keyword evidence="1" id="KW-0812">Transmembrane</keyword>